<dbReference type="GO" id="GO:0002189">
    <property type="term" value="C:ribose phosphate diphosphokinase complex"/>
    <property type="evidence" value="ECO:0007669"/>
    <property type="project" value="TreeGrafter"/>
</dbReference>
<dbReference type="GO" id="GO:0005737">
    <property type="term" value="C:cytoplasm"/>
    <property type="evidence" value="ECO:0007669"/>
    <property type="project" value="TreeGrafter"/>
</dbReference>
<proteinExistence type="inferred from homology"/>
<dbReference type="Pfam" id="PF13793">
    <property type="entry name" value="Pribosyltran_N"/>
    <property type="match status" value="1"/>
</dbReference>
<dbReference type="InterPro" id="IPR029099">
    <property type="entry name" value="Pribosyltran_N"/>
</dbReference>
<dbReference type="PANTHER" id="PTHR10210">
    <property type="entry name" value="RIBOSE-PHOSPHATE DIPHOSPHOKINASE FAMILY MEMBER"/>
    <property type="match status" value="1"/>
</dbReference>
<dbReference type="InterPro" id="IPR005946">
    <property type="entry name" value="Rib-P_diPkinase"/>
</dbReference>
<protein>
    <submittedName>
        <fullName evidence="4">Putative ribose-phosphate pyrophosphokinase</fullName>
    </submittedName>
</protein>
<accession>G0ULW4</accession>
<dbReference type="GO" id="GO:0006164">
    <property type="term" value="P:purine nucleotide biosynthetic process"/>
    <property type="evidence" value="ECO:0007669"/>
    <property type="project" value="TreeGrafter"/>
</dbReference>
<evidence type="ECO:0000256" key="2">
    <source>
        <dbReference type="ARBA" id="ARBA00022727"/>
    </source>
</evidence>
<dbReference type="CDD" id="cd06223">
    <property type="entry name" value="PRTases_typeI"/>
    <property type="match status" value="1"/>
</dbReference>
<keyword evidence="4" id="KW-0418">Kinase</keyword>
<dbReference type="GO" id="GO:0006015">
    <property type="term" value="P:5-phosphoribose 1-diphosphate biosynthetic process"/>
    <property type="evidence" value="ECO:0007669"/>
    <property type="project" value="TreeGrafter"/>
</dbReference>
<name>G0ULW4_TRYCI</name>
<keyword evidence="4" id="KW-0808">Transferase</keyword>
<comment type="similarity">
    <text evidence="1">Belongs to the ribose-phosphate pyrophosphokinase family.</text>
</comment>
<dbReference type="VEuPathDB" id="TriTrypDB:TcIL3000_5_3590"/>
<dbReference type="GO" id="GO:0004749">
    <property type="term" value="F:ribose phosphate diphosphokinase activity"/>
    <property type="evidence" value="ECO:0007669"/>
    <property type="project" value="TreeGrafter"/>
</dbReference>
<evidence type="ECO:0000313" key="4">
    <source>
        <dbReference type="EMBL" id="CCC90626.1"/>
    </source>
</evidence>
<sequence>MRTGKGRSEGQAFHRRLLSEYNTDFTLDNYVSYFELKPIVKKMEQLQKSIRQFRSAAGDSGAISEANNSLFDQLEMIELPQKNADSMGKHQTLEQQVAQQCELSARFFKELQASFQKVKKYQQRLEADLLLGVEELKHMDEEEIRAHPEELIPRLYVKAQAIMQYRALNLAALRKILKKFMERCACDSLELQRHLKDVDAVISRSTVAQPVHDLRRVALDLIALYGTVFRLTYEGTVESLTRYEYRAGMNIRRILPHSDTFFFTLRLPHQERPGDFAVRILPGNTSTFCEKMICEVLQCERYPVCCGKFPNGEVNVVLPRSVRGDDVFILQSLVQCDRAGLSHSGTLMELALMIHAARLSSAARITAVIPYMSYTESVSSMAAVAEILEAMGCQHVITVDMPSDQVEGMFSVPLEPISARYEFVRYVANQLTVEGHDFKNITVVAPDGAGVSRAKNFADALMQFKKLSPDEQFVSLCTAVRRQECGESAVEPTKLLRPINKCPSPAGSTLAFERALLQHEMGACSVRNDSDVDMTSEGIDLVGDVKGRLCIVVDTSIDEAIEICQTACKLREEGASRIILVATHFILSGCAVERLIKSPIDLIVVTDSVEHDEVFKNPLIAQRLRVLPIAPLLARAIEKLHTENALTTLFEK</sequence>
<dbReference type="SMART" id="SM01400">
    <property type="entry name" value="Pribosyltran_N"/>
    <property type="match status" value="1"/>
</dbReference>
<dbReference type="Gene3D" id="3.40.50.2020">
    <property type="match status" value="2"/>
</dbReference>
<dbReference type="FunFam" id="3.40.50.2020:FF:000087">
    <property type="entry name" value="Ribose-phosphate pyrophosphokinase, putative"/>
    <property type="match status" value="1"/>
</dbReference>
<evidence type="ECO:0000256" key="1">
    <source>
        <dbReference type="ARBA" id="ARBA00006478"/>
    </source>
</evidence>
<evidence type="ECO:0000259" key="3">
    <source>
        <dbReference type="PROSITE" id="PS51382"/>
    </source>
</evidence>
<dbReference type="PANTHER" id="PTHR10210:SF111">
    <property type="entry name" value="PYROPHOSPHOKINASE, PUTATIVE-RELATED"/>
    <property type="match status" value="1"/>
</dbReference>
<keyword evidence="2" id="KW-0545">Nucleotide biosynthesis</keyword>
<dbReference type="Pfam" id="PF14572">
    <property type="entry name" value="Pribosyl_synth"/>
    <property type="match status" value="1"/>
</dbReference>
<reference evidence="4" key="1">
    <citation type="journal article" date="2012" name="Proc. Natl. Acad. Sci. U.S.A.">
        <title>Antigenic diversity is generated by distinct evolutionary mechanisms in African trypanosome species.</title>
        <authorList>
            <person name="Jackson A.P."/>
            <person name="Berry A."/>
            <person name="Aslett M."/>
            <person name="Allison H.C."/>
            <person name="Burton P."/>
            <person name="Vavrova-Anderson J."/>
            <person name="Brown R."/>
            <person name="Browne H."/>
            <person name="Corton N."/>
            <person name="Hauser H."/>
            <person name="Gamble J."/>
            <person name="Gilderthorp R."/>
            <person name="Marcello L."/>
            <person name="McQuillan J."/>
            <person name="Otto T.D."/>
            <person name="Quail M.A."/>
            <person name="Sanders M.J."/>
            <person name="van Tonder A."/>
            <person name="Ginger M.L."/>
            <person name="Field M.C."/>
            <person name="Barry J.D."/>
            <person name="Hertz-Fowler C."/>
            <person name="Berriman M."/>
        </authorList>
    </citation>
    <scope>NUCLEOTIDE SEQUENCE</scope>
    <source>
        <strain evidence="4">IL3000</strain>
    </source>
</reference>
<dbReference type="GO" id="GO:0000287">
    <property type="term" value="F:magnesium ion binding"/>
    <property type="evidence" value="ECO:0007669"/>
    <property type="project" value="InterPro"/>
</dbReference>
<dbReference type="PROSITE" id="PS51382">
    <property type="entry name" value="SPX"/>
    <property type="match status" value="1"/>
</dbReference>
<dbReference type="EMBL" id="HE575318">
    <property type="protein sequence ID" value="CCC90626.1"/>
    <property type="molecule type" value="Genomic_DNA"/>
</dbReference>
<dbReference type="InterPro" id="IPR004331">
    <property type="entry name" value="SPX_dom"/>
</dbReference>
<gene>
    <name evidence="4" type="ORF">TCIL3000_5_3590</name>
</gene>
<dbReference type="InterPro" id="IPR000836">
    <property type="entry name" value="PRTase_dom"/>
</dbReference>
<dbReference type="AlphaFoldDB" id="G0ULW4"/>
<organism evidence="4">
    <name type="scientific">Trypanosoma congolense (strain IL3000)</name>
    <dbReference type="NCBI Taxonomy" id="1068625"/>
    <lineage>
        <taxon>Eukaryota</taxon>
        <taxon>Discoba</taxon>
        <taxon>Euglenozoa</taxon>
        <taxon>Kinetoplastea</taxon>
        <taxon>Metakinetoplastina</taxon>
        <taxon>Trypanosomatida</taxon>
        <taxon>Trypanosomatidae</taxon>
        <taxon>Trypanosoma</taxon>
        <taxon>Nannomonas</taxon>
    </lineage>
</organism>
<feature type="domain" description="SPX" evidence="3">
    <location>
        <begin position="11"/>
        <end position="194"/>
    </location>
</feature>
<dbReference type="InterPro" id="IPR029057">
    <property type="entry name" value="PRTase-like"/>
</dbReference>
<dbReference type="SUPFAM" id="SSF53271">
    <property type="entry name" value="PRTase-like"/>
    <property type="match status" value="2"/>
</dbReference>
<dbReference type="GO" id="GO:0016301">
    <property type="term" value="F:kinase activity"/>
    <property type="evidence" value="ECO:0007669"/>
    <property type="project" value="UniProtKB-KW"/>
</dbReference>
<dbReference type="NCBIfam" id="TIGR01251">
    <property type="entry name" value="ribP_PPkin"/>
    <property type="match status" value="1"/>
</dbReference>